<gene>
    <name evidence="5" type="primary">hup_2</name>
    <name evidence="5" type="ORF">Cva_01756</name>
</gene>
<dbReference type="OrthoDB" id="9804203at2"/>
<dbReference type="EMBL" id="BBVC01000131">
    <property type="protein sequence ID" value="GAO99081.1"/>
    <property type="molecule type" value="Genomic_DNA"/>
</dbReference>
<dbReference type="STRING" id="1629334.Cva_01756"/>
<dbReference type="GO" id="GO:0003677">
    <property type="term" value="F:DNA binding"/>
    <property type="evidence" value="ECO:0007669"/>
    <property type="project" value="UniProtKB-KW"/>
</dbReference>
<evidence type="ECO:0000313" key="6">
    <source>
        <dbReference type="Proteomes" id="UP000036771"/>
    </source>
</evidence>
<dbReference type="PANTHER" id="PTHR33175">
    <property type="entry name" value="DNA-BINDING PROTEIN HU"/>
    <property type="match status" value="1"/>
</dbReference>
<name>A0A0K8MEX4_9PROT</name>
<dbReference type="Pfam" id="PF00216">
    <property type="entry name" value="Bac_DNA_binding"/>
    <property type="match status" value="1"/>
</dbReference>
<dbReference type="SMART" id="SM00411">
    <property type="entry name" value="BHL"/>
    <property type="match status" value="1"/>
</dbReference>
<keyword evidence="3 5" id="KW-0238">DNA-binding</keyword>
<evidence type="ECO:0000256" key="4">
    <source>
        <dbReference type="RuleBase" id="RU003939"/>
    </source>
</evidence>
<keyword evidence="6" id="KW-1185">Reference proteome</keyword>
<evidence type="ECO:0000256" key="2">
    <source>
        <dbReference type="ARBA" id="ARBA00023067"/>
    </source>
</evidence>
<dbReference type="PRINTS" id="PR01727">
    <property type="entry name" value="DNABINDINGHU"/>
</dbReference>
<dbReference type="Proteomes" id="UP000036771">
    <property type="component" value="Unassembled WGS sequence"/>
</dbReference>
<evidence type="ECO:0000256" key="3">
    <source>
        <dbReference type="ARBA" id="ARBA00023125"/>
    </source>
</evidence>
<protein>
    <submittedName>
        <fullName evidence="5">DNA-binding protein HU</fullName>
    </submittedName>
</protein>
<comment type="similarity">
    <text evidence="1 4">Belongs to the bacterial histone-like protein family.</text>
</comment>
<dbReference type="PANTHER" id="PTHR33175:SF3">
    <property type="entry name" value="DNA-BINDING PROTEIN HU-BETA"/>
    <property type="match status" value="1"/>
</dbReference>
<proteinExistence type="inferred from homology"/>
<reference evidence="5 6" key="1">
    <citation type="submission" date="2015-03" db="EMBL/GenBank/DDBJ databases">
        <title>Caedibacter varicaedens, whole genome shotgun sequence.</title>
        <authorList>
            <person name="Suzuki H."/>
            <person name="Dapper A.L."/>
            <person name="Gibson A.K."/>
            <person name="Jackson C."/>
            <person name="Lee H."/>
            <person name="Pejaver V.R."/>
            <person name="Doak T."/>
            <person name="Lynch M."/>
        </authorList>
    </citation>
    <scope>NUCLEOTIDE SEQUENCE [LARGE SCALE GENOMIC DNA]</scope>
</reference>
<dbReference type="AlphaFoldDB" id="A0A0K8MEX4"/>
<dbReference type="Gene3D" id="4.10.520.10">
    <property type="entry name" value="IHF-like DNA-binding proteins"/>
    <property type="match status" value="1"/>
</dbReference>
<dbReference type="InterPro" id="IPR000119">
    <property type="entry name" value="Hist_DNA-bd"/>
</dbReference>
<organism evidence="5 6">
    <name type="scientific">Caedimonas varicaedens</name>
    <dbReference type="NCBI Taxonomy" id="1629334"/>
    <lineage>
        <taxon>Bacteria</taxon>
        <taxon>Pseudomonadati</taxon>
        <taxon>Pseudomonadota</taxon>
        <taxon>Alphaproteobacteria</taxon>
        <taxon>Holosporales</taxon>
        <taxon>Caedimonadaceae</taxon>
        <taxon>Caedimonas</taxon>
    </lineage>
</organism>
<dbReference type="CDD" id="cd13831">
    <property type="entry name" value="HU"/>
    <property type="match status" value="1"/>
</dbReference>
<keyword evidence="2" id="KW-0226">DNA condensation</keyword>
<dbReference type="GO" id="GO:0030261">
    <property type="term" value="P:chromosome condensation"/>
    <property type="evidence" value="ECO:0007669"/>
    <property type="project" value="UniProtKB-KW"/>
</dbReference>
<dbReference type="InterPro" id="IPR010992">
    <property type="entry name" value="IHF-like_DNA-bd_dom_sf"/>
</dbReference>
<dbReference type="SUPFAM" id="SSF47729">
    <property type="entry name" value="IHF-like DNA-binding proteins"/>
    <property type="match status" value="1"/>
</dbReference>
<sequence>MSETKAPRDELINKIADLKGSTKEAKEYLTAIQDSITALLKEGKKISLMGWGTFEVQDRKATTGRNPRTGEIINIPASKRVVFKVGSKLKEAVNG</sequence>
<dbReference type="GO" id="GO:0030527">
    <property type="term" value="F:structural constituent of chromatin"/>
    <property type="evidence" value="ECO:0007669"/>
    <property type="project" value="InterPro"/>
</dbReference>
<evidence type="ECO:0000313" key="5">
    <source>
        <dbReference type="EMBL" id="GAO99081.1"/>
    </source>
</evidence>
<evidence type="ECO:0000256" key="1">
    <source>
        <dbReference type="ARBA" id="ARBA00010529"/>
    </source>
</evidence>
<accession>A0A0K8MEX4</accession>
<comment type="caution">
    <text evidence="5">The sequence shown here is derived from an EMBL/GenBank/DDBJ whole genome shotgun (WGS) entry which is preliminary data.</text>
</comment>